<dbReference type="Pfam" id="PF13349">
    <property type="entry name" value="DUF4097"/>
    <property type="match status" value="1"/>
</dbReference>
<dbReference type="AlphaFoldDB" id="A0A0R1H8S7"/>
<evidence type="ECO:0000313" key="3">
    <source>
        <dbReference type="Proteomes" id="UP000051176"/>
    </source>
</evidence>
<sequence length="323" mass="34999">MKRSLKIGLTLMVLGAALFGIGWMNHGDKAVVWNRSTRGFKTIQKVKRSYHPGDYQRIVVDSRAPVTIKDGDTNRVTVSYIDGASGLPKASVTKGTLHIKGGVSSQRLNVSIFSVSDRTATSGGVLITVPRDKKLDSIVVKTGSGSLSLRQLRVKQVAIENTDDVNLYALRVDRNVTVYSTDGDIYADQVRAKQLRVNADDGDMGISNSQLTANDNQFTSTDGDVRLSTSQLGGGRIDSNDGDISLQSNRIAQKLKARTNDGDIHADIAKSAGAKVFSQDADMSDITVLGKHRHSGYWLRREAKSQYQLTAGDGDVRVSDEAD</sequence>
<dbReference type="OrthoDB" id="2317492at2"/>
<reference evidence="2 3" key="1">
    <citation type="journal article" date="2015" name="Genome Announc.">
        <title>Expanding the biotechnology potential of lactobacilli through comparative genomics of 213 strains and associated genera.</title>
        <authorList>
            <person name="Sun Z."/>
            <person name="Harris H.M."/>
            <person name="McCann A."/>
            <person name="Guo C."/>
            <person name="Argimon S."/>
            <person name="Zhang W."/>
            <person name="Yang X."/>
            <person name="Jeffery I.B."/>
            <person name="Cooney J.C."/>
            <person name="Kagawa T.F."/>
            <person name="Liu W."/>
            <person name="Song Y."/>
            <person name="Salvetti E."/>
            <person name="Wrobel A."/>
            <person name="Rasinkangas P."/>
            <person name="Parkhill J."/>
            <person name="Rea M.C."/>
            <person name="O'Sullivan O."/>
            <person name="Ritari J."/>
            <person name="Douillard F.P."/>
            <person name="Paul Ross R."/>
            <person name="Yang R."/>
            <person name="Briner A.E."/>
            <person name="Felis G.E."/>
            <person name="de Vos W.M."/>
            <person name="Barrangou R."/>
            <person name="Klaenhammer T.R."/>
            <person name="Caufield P.W."/>
            <person name="Cui Y."/>
            <person name="Zhang H."/>
            <person name="O'Toole P.W."/>
        </authorList>
    </citation>
    <scope>NUCLEOTIDE SEQUENCE [LARGE SCALE GENOMIC DNA]</scope>
    <source>
        <strain evidence="2 3">ATCC 53295</strain>
    </source>
</reference>
<dbReference type="Proteomes" id="UP000051176">
    <property type="component" value="Unassembled WGS sequence"/>
</dbReference>
<name>A0A0R1H8S7_9LACO</name>
<proteinExistence type="predicted"/>
<evidence type="ECO:0000313" key="2">
    <source>
        <dbReference type="EMBL" id="KRK39335.1"/>
    </source>
</evidence>
<dbReference type="EMBL" id="AZCZ01000003">
    <property type="protein sequence ID" value="KRK39335.1"/>
    <property type="molecule type" value="Genomic_DNA"/>
</dbReference>
<dbReference type="STRING" id="357278.IV61_GL000043"/>
<dbReference type="PATRIC" id="fig|1267003.4.peg.1199"/>
<dbReference type="InterPro" id="IPR025164">
    <property type="entry name" value="Toastrack_DUF4097"/>
</dbReference>
<accession>A0A0R1H8S7</accession>
<feature type="domain" description="DUF4097" evidence="1">
    <location>
        <begin position="56"/>
        <end position="318"/>
    </location>
</feature>
<organism evidence="2 3">
    <name type="scientific">Levilactobacillus parabrevis ATCC 53295</name>
    <dbReference type="NCBI Taxonomy" id="1267003"/>
    <lineage>
        <taxon>Bacteria</taxon>
        <taxon>Bacillati</taxon>
        <taxon>Bacillota</taxon>
        <taxon>Bacilli</taxon>
        <taxon>Lactobacillales</taxon>
        <taxon>Lactobacillaceae</taxon>
        <taxon>Levilactobacillus</taxon>
    </lineage>
</organism>
<gene>
    <name evidence="2" type="ORF">FD07_GL001129</name>
</gene>
<comment type="caution">
    <text evidence="2">The sequence shown here is derived from an EMBL/GenBank/DDBJ whole genome shotgun (WGS) entry which is preliminary data.</text>
</comment>
<keyword evidence="3" id="KW-1185">Reference proteome</keyword>
<dbReference type="RefSeq" id="WP_020088419.1">
    <property type="nucleotide sequence ID" value="NZ_AZCZ01000003.1"/>
</dbReference>
<evidence type="ECO:0000259" key="1">
    <source>
        <dbReference type="Pfam" id="PF13349"/>
    </source>
</evidence>
<dbReference type="eggNOG" id="COG3595">
    <property type="taxonomic scope" value="Bacteria"/>
</dbReference>
<protein>
    <recommendedName>
        <fullName evidence="1">DUF4097 domain-containing protein</fullName>
    </recommendedName>
</protein>
<dbReference type="Gene3D" id="2.160.20.120">
    <property type="match status" value="1"/>
</dbReference>